<reference evidence="1" key="1">
    <citation type="submission" date="2023-04" db="EMBL/GenBank/DDBJ databases">
        <title>Draft Genome sequencing of Naganishia species isolated from polar environments using Oxford Nanopore Technology.</title>
        <authorList>
            <person name="Leo P."/>
            <person name="Venkateswaran K."/>
        </authorList>
    </citation>
    <scope>NUCLEOTIDE SEQUENCE</scope>
    <source>
        <strain evidence="1">MNA-CCFEE 5262</strain>
    </source>
</reference>
<keyword evidence="2" id="KW-1185">Reference proteome</keyword>
<evidence type="ECO:0000313" key="1">
    <source>
        <dbReference type="EMBL" id="KAJ9117863.1"/>
    </source>
</evidence>
<name>A0ACC2X1G3_9TREE</name>
<sequence>MSPYRVPLSQRPHDKLYFLFFIAHIPITLLNDGVAIYPSHLVPQFLKDFMAWYITFSGDPLIGGLASGARDMYWFRSFIFLEVFFQLPVFAIAAYCLYHTLLIIYGASTSTTLLPCIYHLLSPLTPSPTLLSPKTPFTFSSLFNSTPSRHGELSNLQLAVLLSSYIPFFLLPFGMTIDISRRVGKVLRLQERSVEEGDEALWEYPSNAFADWAEIVVEAEEGGDSADASTVMAWAVPSEDVNESNTQSGNLGIRTSPLFEDHQARPEADLARTCSAPAAAVARIAQVGEMTASPSYLAEAAPVPFSAPYSAGLRARSALV</sequence>
<dbReference type="Proteomes" id="UP001230649">
    <property type="component" value="Unassembled WGS sequence"/>
</dbReference>
<dbReference type="EMBL" id="JASBWS010000001">
    <property type="protein sequence ID" value="KAJ9117863.1"/>
    <property type="molecule type" value="Genomic_DNA"/>
</dbReference>
<comment type="caution">
    <text evidence="1">The sequence shown here is derived from an EMBL/GenBank/DDBJ whole genome shotgun (WGS) entry which is preliminary data.</text>
</comment>
<accession>A0ACC2X1G3</accession>
<organism evidence="1 2">
    <name type="scientific">Naganishia adeliensis</name>
    <dbReference type="NCBI Taxonomy" id="92952"/>
    <lineage>
        <taxon>Eukaryota</taxon>
        <taxon>Fungi</taxon>
        <taxon>Dikarya</taxon>
        <taxon>Basidiomycota</taxon>
        <taxon>Agaricomycotina</taxon>
        <taxon>Tremellomycetes</taxon>
        <taxon>Filobasidiales</taxon>
        <taxon>Filobasidiaceae</taxon>
        <taxon>Naganishia</taxon>
    </lineage>
</organism>
<proteinExistence type="predicted"/>
<protein>
    <submittedName>
        <fullName evidence="1">Uncharacterized protein</fullName>
    </submittedName>
</protein>
<evidence type="ECO:0000313" key="2">
    <source>
        <dbReference type="Proteomes" id="UP001230649"/>
    </source>
</evidence>
<gene>
    <name evidence="1" type="ORF">QFC20_000143</name>
</gene>